<comment type="caution">
    <text evidence="1">The sequence shown here is derived from an EMBL/GenBank/DDBJ whole genome shotgun (WGS) entry which is preliminary data.</text>
</comment>
<keyword evidence="3" id="KW-1185">Reference proteome</keyword>
<accession>A0A816A163</accession>
<evidence type="ECO:0000313" key="1">
    <source>
        <dbReference type="EMBL" id="CAF1589648.1"/>
    </source>
</evidence>
<reference evidence="1" key="1">
    <citation type="submission" date="2021-02" db="EMBL/GenBank/DDBJ databases">
        <authorList>
            <person name="Nowell W R."/>
        </authorList>
    </citation>
    <scope>NUCLEOTIDE SEQUENCE</scope>
</reference>
<dbReference type="EMBL" id="CAJOBC010099504">
    <property type="protein sequence ID" value="CAF4461087.1"/>
    <property type="molecule type" value="Genomic_DNA"/>
</dbReference>
<dbReference type="Proteomes" id="UP000663829">
    <property type="component" value="Unassembled WGS sequence"/>
</dbReference>
<dbReference type="EMBL" id="CAJNOQ010033383">
    <property type="protein sequence ID" value="CAF1589648.1"/>
    <property type="molecule type" value="Genomic_DNA"/>
</dbReference>
<evidence type="ECO:0000313" key="2">
    <source>
        <dbReference type="EMBL" id="CAF4461087.1"/>
    </source>
</evidence>
<dbReference type="Proteomes" id="UP000681722">
    <property type="component" value="Unassembled WGS sequence"/>
</dbReference>
<name>A0A816A163_9BILA</name>
<protein>
    <submittedName>
        <fullName evidence="1">Uncharacterized protein</fullName>
    </submittedName>
</protein>
<gene>
    <name evidence="1" type="ORF">GPM918_LOCUS41665</name>
    <name evidence="2" type="ORF">SRO942_LOCUS42756</name>
</gene>
<sequence>MAIRIALLDPARTYEHKLSDLPVGGKMIRQFHNKNDFLRFMYHTPLNSNDETVSFILPEAVAQDEVTKLQQYISSSQLSPVNIYVYRTNDTSTVNDGGLQMRRTSFTQESLYGCNIVRDIFDESQLMEKLQGLISQLPDLNQVNSNYDIYSENYC</sequence>
<dbReference type="AlphaFoldDB" id="A0A816A163"/>
<organism evidence="1 3">
    <name type="scientific">Didymodactylos carnosus</name>
    <dbReference type="NCBI Taxonomy" id="1234261"/>
    <lineage>
        <taxon>Eukaryota</taxon>
        <taxon>Metazoa</taxon>
        <taxon>Spiralia</taxon>
        <taxon>Gnathifera</taxon>
        <taxon>Rotifera</taxon>
        <taxon>Eurotatoria</taxon>
        <taxon>Bdelloidea</taxon>
        <taxon>Philodinida</taxon>
        <taxon>Philodinidae</taxon>
        <taxon>Didymodactylos</taxon>
    </lineage>
</organism>
<evidence type="ECO:0000313" key="3">
    <source>
        <dbReference type="Proteomes" id="UP000663829"/>
    </source>
</evidence>
<proteinExistence type="predicted"/>